<sequence length="116" mass="13253">MSYFVLNIFTLFTLLLLLSHLLLTSSASEAQKGEFLNEQTTLVDHDVHQPHLLEEEKPSMAKHNHFISHHRKLTKAFLKKKKKKKGKKSSATQNEMSKFRAGSILVASILFGFFLV</sequence>
<dbReference type="Proteomes" id="UP001341840">
    <property type="component" value="Unassembled WGS sequence"/>
</dbReference>
<evidence type="ECO:0000313" key="3">
    <source>
        <dbReference type="Proteomes" id="UP001341840"/>
    </source>
</evidence>
<dbReference type="EMBL" id="JASCZI010090987">
    <property type="protein sequence ID" value="MED6148274.1"/>
    <property type="molecule type" value="Genomic_DNA"/>
</dbReference>
<proteinExistence type="predicted"/>
<reference evidence="2 3" key="1">
    <citation type="journal article" date="2023" name="Plants (Basel)">
        <title>Bridging the Gap: Combining Genomics and Transcriptomics Approaches to Understand Stylosanthes scabra, an Orphan Legume from the Brazilian Caatinga.</title>
        <authorList>
            <person name="Ferreira-Neto J.R.C."/>
            <person name="da Silva M.D."/>
            <person name="Binneck E."/>
            <person name="de Melo N.F."/>
            <person name="da Silva R.H."/>
            <person name="de Melo A.L.T.M."/>
            <person name="Pandolfi V."/>
            <person name="Bustamante F.O."/>
            <person name="Brasileiro-Vidal A.C."/>
            <person name="Benko-Iseppon A.M."/>
        </authorList>
    </citation>
    <scope>NUCLEOTIDE SEQUENCE [LARGE SCALE GENOMIC DNA]</scope>
    <source>
        <tissue evidence="2">Leaves</tissue>
    </source>
</reference>
<keyword evidence="3" id="KW-1185">Reference proteome</keyword>
<evidence type="ECO:0008006" key="4">
    <source>
        <dbReference type="Google" id="ProtNLM"/>
    </source>
</evidence>
<accession>A0ABU6TIH3</accession>
<feature type="chain" id="PRO_5046158967" description="Transmembrane protein" evidence="1">
    <location>
        <begin position="27"/>
        <end position="116"/>
    </location>
</feature>
<gene>
    <name evidence="2" type="ORF">PIB30_051579</name>
</gene>
<protein>
    <recommendedName>
        <fullName evidence="4">Transmembrane protein</fullName>
    </recommendedName>
</protein>
<evidence type="ECO:0000256" key="1">
    <source>
        <dbReference type="SAM" id="SignalP"/>
    </source>
</evidence>
<organism evidence="2 3">
    <name type="scientific">Stylosanthes scabra</name>
    <dbReference type="NCBI Taxonomy" id="79078"/>
    <lineage>
        <taxon>Eukaryota</taxon>
        <taxon>Viridiplantae</taxon>
        <taxon>Streptophyta</taxon>
        <taxon>Embryophyta</taxon>
        <taxon>Tracheophyta</taxon>
        <taxon>Spermatophyta</taxon>
        <taxon>Magnoliopsida</taxon>
        <taxon>eudicotyledons</taxon>
        <taxon>Gunneridae</taxon>
        <taxon>Pentapetalae</taxon>
        <taxon>rosids</taxon>
        <taxon>fabids</taxon>
        <taxon>Fabales</taxon>
        <taxon>Fabaceae</taxon>
        <taxon>Papilionoideae</taxon>
        <taxon>50 kb inversion clade</taxon>
        <taxon>dalbergioids sensu lato</taxon>
        <taxon>Dalbergieae</taxon>
        <taxon>Pterocarpus clade</taxon>
        <taxon>Stylosanthes</taxon>
    </lineage>
</organism>
<feature type="signal peptide" evidence="1">
    <location>
        <begin position="1"/>
        <end position="26"/>
    </location>
</feature>
<name>A0ABU6TIH3_9FABA</name>
<evidence type="ECO:0000313" key="2">
    <source>
        <dbReference type="EMBL" id="MED6148274.1"/>
    </source>
</evidence>
<comment type="caution">
    <text evidence="2">The sequence shown here is derived from an EMBL/GenBank/DDBJ whole genome shotgun (WGS) entry which is preliminary data.</text>
</comment>
<keyword evidence="1" id="KW-0732">Signal</keyword>